<accession>A0A481ZES5</accession>
<protein>
    <submittedName>
        <fullName evidence="1">Holliday junction resolvase</fullName>
    </submittedName>
</protein>
<dbReference type="InterPro" id="IPR012337">
    <property type="entry name" value="RNaseH-like_sf"/>
</dbReference>
<dbReference type="SUPFAM" id="SSF53098">
    <property type="entry name" value="Ribonuclease H-like"/>
    <property type="match status" value="1"/>
</dbReference>
<sequence length="179" mass="20918">MTYYLHTDECKLPEEFNILSIDPGITSLAICIEKWKEKKYVSCLYLSIFDCGPASKDISIITRDITKKLDEHLDIIKKCSIFIVERQSMGMKMIRVGAHILSYLTMLRQGVVIELSPKLRLVGKKRGEKAKPWVIERTLKLLRERNDGTLEIVTSQKYKQKEDMCDCIFQCKRFLEIYM</sequence>
<evidence type="ECO:0000313" key="1">
    <source>
        <dbReference type="EMBL" id="QBK93091.1"/>
    </source>
</evidence>
<dbReference type="EMBL" id="MK500589">
    <property type="protein sequence ID" value="QBK93091.1"/>
    <property type="molecule type" value="Genomic_DNA"/>
</dbReference>
<proteinExistence type="predicted"/>
<organism evidence="1">
    <name type="scientific">Pithovirus LCPAC403</name>
    <dbReference type="NCBI Taxonomy" id="2506596"/>
    <lineage>
        <taxon>Viruses</taxon>
        <taxon>Pithoviruses</taxon>
    </lineage>
</organism>
<name>A0A481ZES5_9VIRU</name>
<gene>
    <name evidence="1" type="ORF">LCPAC403_02250</name>
</gene>
<reference evidence="1" key="1">
    <citation type="journal article" date="2019" name="MBio">
        <title>Virus Genomes from Deep Sea Sediments Expand the Ocean Megavirome and Support Independent Origins of Viral Gigantism.</title>
        <authorList>
            <person name="Backstrom D."/>
            <person name="Yutin N."/>
            <person name="Jorgensen S.L."/>
            <person name="Dharamshi J."/>
            <person name="Homa F."/>
            <person name="Zaremba-Niedwiedzka K."/>
            <person name="Spang A."/>
            <person name="Wolf Y.I."/>
            <person name="Koonin E.V."/>
            <person name="Ettema T.J."/>
        </authorList>
    </citation>
    <scope>NUCLEOTIDE SEQUENCE</scope>
</reference>